<dbReference type="CDD" id="cd12110">
    <property type="entry name" value="PHP_HisPPase_Hisj_like"/>
    <property type="match status" value="1"/>
</dbReference>
<dbReference type="SUPFAM" id="SSF89550">
    <property type="entry name" value="PHP domain-like"/>
    <property type="match status" value="1"/>
</dbReference>
<keyword evidence="11" id="KW-1185">Reference proteome</keyword>
<dbReference type="HOGENOM" id="CLU_054611_2_0_0"/>
<sequence>MLDYHIHTTLCGHASGSMEEYIEFALTQPLREIGFSDHLPMIKWAHPEYAMPFEKLLEYVQRVLALRQTYPQLPIKLGIEADYYSPAEEAATRSLLAQHPFDYVYGSVHFVEDWAIDDPHNLDQWERVGVDTVYELYFAQLQKAARSGLFDIVTHTDLPKKFGHRPTKDFSALIETTIRSYKDAGMVVEINTSGLRKPVKEMYPAIEILKLLKKYEIPLVFGSDAHAPDQVGRDFAQARQMAQACGFTEIAVFEQRKIVDTYPL</sequence>
<dbReference type="GO" id="GO:0005737">
    <property type="term" value="C:cytoplasm"/>
    <property type="evidence" value="ECO:0007669"/>
    <property type="project" value="TreeGrafter"/>
</dbReference>
<feature type="domain" description="PHP" evidence="9">
    <location>
        <begin position="3"/>
        <end position="193"/>
    </location>
</feature>
<dbReference type="AlphaFoldDB" id="A0A0S6VS54"/>
<dbReference type="STRING" id="1499966.U14_01345"/>
<evidence type="ECO:0000256" key="2">
    <source>
        <dbReference type="ARBA" id="ARBA00009152"/>
    </source>
</evidence>
<evidence type="ECO:0000256" key="1">
    <source>
        <dbReference type="ARBA" id="ARBA00004970"/>
    </source>
</evidence>
<accession>A0A0S6VS54</accession>
<dbReference type="Proteomes" id="UP000030700">
    <property type="component" value="Unassembled WGS sequence"/>
</dbReference>
<dbReference type="Pfam" id="PF13263">
    <property type="entry name" value="PHP_C"/>
    <property type="match status" value="1"/>
</dbReference>
<keyword evidence="6 8" id="KW-0368">Histidine biosynthesis</keyword>
<dbReference type="NCBIfam" id="TIGR01856">
    <property type="entry name" value="hisJ_fam"/>
    <property type="match status" value="1"/>
</dbReference>
<dbReference type="NCBIfam" id="NF005596">
    <property type="entry name" value="PRK07328.1"/>
    <property type="match status" value="1"/>
</dbReference>
<evidence type="ECO:0000256" key="3">
    <source>
        <dbReference type="ARBA" id="ARBA00013085"/>
    </source>
</evidence>
<keyword evidence="5 8" id="KW-0378">Hydrolase</keyword>
<dbReference type="GO" id="GO:0004401">
    <property type="term" value="F:histidinol-phosphatase activity"/>
    <property type="evidence" value="ECO:0007669"/>
    <property type="project" value="UniProtKB-UniRule"/>
</dbReference>
<evidence type="ECO:0000256" key="7">
    <source>
        <dbReference type="ARBA" id="ARBA00049158"/>
    </source>
</evidence>
<dbReference type="GO" id="GO:0000105">
    <property type="term" value="P:L-histidine biosynthetic process"/>
    <property type="evidence" value="ECO:0007669"/>
    <property type="project" value="UniProtKB-UniRule"/>
</dbReference>
<dbReference type="PANTHER" id="PTHR21039:SF0">
    <property type="entry name" value="HISTIDINOL-PHOSPHATASE"/>
    <property type="match status" value="1"/>
</dbReference>
<evidence type="ECO:0000256" key="8">
    <source>
        <dbReference type="RuleBase" id="RU366003"/>
    </source>
</evidence>
<proteinExistence type="inferred from homology"/>
<gene>
    <name evidence="10" type="ORF">U14_01345</name>
</gene>
<name>A0A0S6VS54_9BACT</name>
<evidence type="ECO:0000256" key="6">
    <source>
        <dbReference type="ARBA" id="ARBA00023102"/>
    </source>
</evidence>
<protein>
    <recommendedName>
        <fullName evidence="3 8">Histidinol-phosphatase</fullName>
        <shortName evidence="8">HolPase</shortName>
        <ecNumber evidence="3 8">3.1.3.15</ecNumber>
    </recommendedName>
</protein>
<dbReference type="PANTHER" id="PTHR21039">
    <property type="entry name" value="HISTIDINOL PHOSPHATASE-RELATED"/>
    <property type="match status" value="1"/>
</dbReference>
<comment type="similarity">
    <text evidence="2 8">Belongs to the PHP hydrolase family. HisK subfamily.</text>
</comment>
<dbReference type="InterPro" id="IPR016195">
    <property type="entry name" value="Pol/histidinol_Pase-like"/>
</dbReference>
<comment type="pathway">
    <text evidence="1 8">Amino-acid biosynthesis; L-histidine biosynthesis; L-histidine from 5-phospho-alpha-D-ribose 1-diphosphate: step 8/9.</text>
</comment>
<evidence type="ECO:0000259" key="9">
    <source>
        <dbReference type="Pfam" id="PF02811"/>
    </source>
</evidence>
<comment type="catalytic activity">
    <reaction evidence="7 8">
        <text>L-histidinol phosphate + H2O = L-histidinol + phosphate</text>
        <dbReference type="Rhea" id="RHEA:14465"/>
        <dbReference type="ChEBI" id="CHEBI:15377"/>
        <dbReference type="ChEBI" id="CHEBI:43474"/>
        <dbReference type="ChEBI" id="CHEBI:57699"/>
        <dbReference type="ChEBI" id="CHEBI:57980"/>
        <dbReference type="EC" id="3.1.3.15"/>
    </reaction>
</comment>
<dbReference type="EMBL" id="DF820455">
    <property type="protein sequence ID" value="GAK50119.1"/>
    <property type="molecule type" value="Genomic_DNA"/>
</dbReference>
<dbReference type="Pfam" id="PF02811">
    <property type="entry name" value="PHP"/>
    <property type="match status" value="1"/>
</dbReference>
<dbReference type="InterPro" id="IPR010140">
    <property type="entry name" value="Histidinol_P_phosphatase_HisJ"/>
</dbReference>
<evidence type="ECO:0000313" key="11">
    <source>
        <dbReference type="Proteomes" id="UP000030700"/>
    </source>
</evidence>
<organism evidence="10">
    <name type="scientific">Candidatus Moduliflexus flocculans</name>
    <dbReference type="NCBI Taxonomy" id="1499966"/>
    <lineage>
        <taxon>Bacteria</taxon>
        <taxon>Candidatus Moduliflexota</taxon>
        <taxon>Candidatus Moduliflexia</taxon>
        <taxon>Candidatus Moduliflexales</taxon>
        <taxon>Candidatus Moduliflexaceae</taxon>
    </lineage>
</organism>
<dbReference type="UniPathway" id="UPA00031">
    <property type="reaction ID" value="UER00013"/>
</dbReference>
<evidence type="ECO:0000256" key="4">
    <source>
        <dbReference type="ARBA" id="ARBA00022605"/>
    </source>
</evidence>
<dbReference type="Gene3D" id="3.20.20.140">
    <property type="entry name" value="Metal-dependent hydrolases"/>
    <property type="match status" value="1"/>
</dbReference>
<dbReference type="EC" id="3.1.3.15" evidence="3 8"/>
<evidence type="ECO:0000313" key="10">
    <source>
        <dbReference type="EMBL" id="GAK50119.1"/>
    </source>
</evidence>
<evidence type="ECO:0000256" key="5">
    <source>
        <dbReference type="ARBA" id="ARBA00022801"/>
    </source>
</evidence>
<keyword evidence="4 8" id="KW-0028">Amino-acid biosynthesis</keyword>
<reference evidence="10" key="1">
    <citation type="journal article" date="2015" name="PeerJ">
        <title>First genomic representation of candidate bacterial phylum KSB3 points to enhanced environmental sensing as a trigger of wastewater bulking.</title>
        <authorList>
            <person name="Sekiguchi Y."/>
            <person name="Ohashi A."/>
            <person name="Parks D.H."/>
            <person name="Yamauchi T."/>
            <person name="Tyson G.W."/>
            <person name="Hugenholtz P."/>
        </authorList>
    </citation>
    <scope>NUCLEOTIDE SEQUENCE [LARGE SCALE GENOMIC DNA]</scope>
</reference>
<dbReference type="InterPro" id="IPR004013">
    <property type="entry name" value="PHP_dom"/>
</dbReference>